<feature type="transmembrane region" description="Helical" evidence="6">
    <location>
        <begin position="405"/>
        <end position="423"/>
    </location>
</feature>
<feature type="transmembrane region" description="Helical" evidence="6">
    <location>
        <begin position="123"/>
        <end position="141"/>
    </location>
</feature>
<feature type="transmembrane region" description="Helical" evidence="6">
    <location>
        <begin position="460"/>
        <end position="477"/>
    </location>
</feature>
<dbReference type="AlphaFoldDB" id="A0A934J2X0"/>
<evidence type="ECO:0000313" key="7">
    <source>
        <dbReference type="EMBL" id="MBJ6362294.1"/>
    </source>
</evidence>
<dbReference type="Pfam" id="PF01943">
    <property type="entry name" value="Polysacc_synt"/>
    <property type="match status" value="1"/>
</dbReference>
<evidence type="ECO:0000256" key="4">
    <source>
        <dbReference type="ARBA" id="ARBA00022989"/>
    </source>
</evidence>
<dbReference type="Proteomes" id="UP000640274">
    <property type="component" value="Unassembled WGS sequence"/>
</dbReference>
<feature type="transmembrane region" description="Helical" evidence="6">
    <location>
        <begin position="12"/>
        <end position="30"/>
    </location>
</feature>
<feature type="transmembrane region" description="Helical" evidence="6">
    <location>
        <begin position="429"/>
        <end position="448"/>
    </location>
</feature>
<evidence type="ECO:0000256" key="2">
    <source>
        <dbReference type="ARBA" id="ARBA00022475"/>
    </source>
</evidence>
<dbReference type="CDD" id="cd13124">
    <property type="entry name" value="MATE_SpoVB_like"/>
    <property type="match status" value="1"/>
</dbReference>
<comment type="subcellular location">
    <subcellularLocation>
        <location evidence="1">Cell membrane</location>
        <topology evidence="1">Multi-pass membrane protein</topology>
    </subcellularLocation>
</comment>
<dbReference type="InterPro" id="IPR050833">
    <property type="entry name" value="Poly_Biosynth_Transport"/>
</dbReference>
<dbReference type="GO" id="GO:0005886">
    <property type="term" value="C:plasma membrane"/>
    <property type="evidence" value="ECO:0007669"/>
    <property type="project" value="UniProtKB-SubCell"/>
</dbReference>
<evidence type="ECO:0000256" key="1">
    <source>
        <dbReference type="ARBA" id="ARBA00004651"/>
    </source>
</evidence>
<name>A0A934J2X0_9BACL</name>
<keyword evidence="3 6" id="KW-0812">Transmembrane</keyword>
<protein>
    <submittedName>
        <fullName evidence="7">Polysaccharide biosynthesis protein</fullName>
    </submittedName>
</protein>
<dbReference type="PIRSF" id="PIRSF038958">
    <property type="entry name" value="PG_synth_SpoVB"/>
    <property type="match status" value="1"/>
</dbReference>
<dbReference type="EMBL" id="JAELUP010000065">
    <property type="protein sequence ID" value="MBJ6362294.1"/>
    <property type="molecule type" value="Genomic_DNA"/>
</dbReference>
<keyword evidence="2" id="KW-1003">Cell membrane</keyword>
<evidence type="ECO:0000313" key="8">
    <source>
        <dbReference type="Proteomes" id="UP000640274"/>
    </source>
</evidence>
<comment type="caution">
    <text evidence="7">The sequence shown here is derived from an EMBL/GenBank/DDBJ whole genome shotgun (WGS) entry which is preliminary data.</text>
</comment>
<keyword evidence="5 6" id="KW-0472">Membrane</keyword>
<dbReference type="PANTHER" id="PTHR30250:SF21">
    <property type="entry name" value="LIPID II FLIPPASE MURJ"/>
    <property type="match status" value="1"/>
</dbReference>
<organism evidence="7 8">
    <name type="scientific">Paenibacillus roseus</name>
    <dbReference type="NCBI Taxonomy" id="2798579"/>
    <lineage>
        <taxon>Bacteria</taxon>
        <taxon>Bacillati</taxon>
        <taxon>Bacillota</taxon>
        <taxon>Bacilli</taxon>
        <taxon>Bacillales</taxon>
        <taxon>Paenibacillaceae</taxon>
        <taxon>Paenibacillus</taxon>
    </lineage>
</organism>
<dbReference type="RefSeq" id="WP_199019817.1">
    <property type="nucleotide sequence ID" value="NZ_JAELUP010000065.1"/>
</dbReference>
<feature type="transmembrane region" description="Helical" evidence="6">
    <location>
        <begin position="298"/>
        <end position="323"/>
    </location>
</feature>
<evidence type="ECO:0000256" key="3">
    <source>
        <dbReference type="ARBA" id="ARBA00022692"/>
    </source>
</evidence>
<dbReference type="InterPro" id="IPR024923">
    <property type="entry name" value="PG_synth_SpoVB"/>
</dbReference>
<feature type="transmembrane region" description="Helical" evidence="6">
    <location>
        <begin position="88"/>
        <end position="111"/>
    </location>
</feature>
<feature type="transmembrane region" description="Helical" evidence="6">
    <location>
        <begin position="50"/>
        <end position="67"/>
    </location>
</feature>
<feature type="transmembrane region" description="Helical" evidence="6">
    <location>
        <begin position="369"/>
        <end position="393"/>
    </location>
</feature>
<gene>
    <name evidence="7" type="ORF">JFN88_13540</name>
</gene>
<keyword evidence="8" id="KW-1185">Reference proteome</keyword>
<feature type="transmembrane region" description="Helical" evidence="6">
    <location>
        <begin position="492"/>
        <end position="516"/>
    </location>
</feature>
<feature type="transmembrane region" description="Helical" evidence="6">
    <location>
        <begin position="187"/>
        <end position="209"/>
    </location>
</feature>
<feature type="transmembrane region" description="Helical" evidence="6">
    <location>
        <begin position="246"/>
        <end position="266"/>
    </location>
</feature>
<evidence type="ECO:0000256" key="5">
    <source>
        <dbReference type="ARBA" id="ARBA00023136"/>
    </source>
</evidence>
<feature type="transmembrane region" description="Helical" evidence="6">
    <location>
        <begin position="335"/>
        <end position="363"/>
    </location>
</feature>
<accession>A0A934J2X0</accession>
<dbReference type="PANTHER" id="PTHR30250">
    <property type="entry name" value="PST FAMILY PREDICTED COLANIC ACID TRANSPORTER"/>
    <property type="match status" value="1"/>
</dbReference>
<evidence type="ECO:0000256" key="6">
    <source>
        <dbReference type="SAM" id="Phobius"/>
    </source>
</evidence>
<dbReference type="InterPro" id="IPR002797">
    <property type="entry name" value="Polysacc_synth"/>
</dbReference>
<reference evidence="7" key="1">
    <citation type="submission" date="2020-12" db="EMBL/GenBank/DDBJ databases">
        <authorList>
            <person name="Huq M.A."/>
        </authorList>
    </citation>
    <scope>NUCLEOTIDE SEQUENCE</scope>
    <source>
        <strain evidence="7">MAHUQ-46</strain>
    </source>
</reference>
<feature type="transmembrane region" description="Helical" evidence="6">
    <location>
        <begin position="162"/>
        <end position="181"/>
    </location>
</feature>
<sequence>MIKKDSLLKGTLILAAAALVARFLGLFQRIPLDRILGEAGGTYFAQANNVYLFLLIIATGGIPSAISKMVSERYAQGRVHEGQQIYRAALLFGALSGMVMAVLLYVLSPFIVAEISGYPGAKLALQAIAPSLLLFPAIAMMRGYFQGRQIMSAGAISQIIEQIFRVITAVGLALLLLSIGYNSEWLAAGASFGSVLGSVGAFLVMLWYARKLRRQDAADKTMQATIQHEKNAGVAKLKLRTIYGELFRLSVPIVITAMTVQLLYMFDTMLFNRVTGAFYSPEDALAALNWLGMRAQGIAGIPPILAIALSTSIIPVISSAYSVGNMTEVQRQSSLVMRMVLFTGIPAALSLTVAAVSVTGFLFEGTGGSAVVAALTAGTIFQITMMTTNSMLFGIGKQTSPLRHTFAGIAVKVIGSIVLGPFLGVYGLIIASTLCFIIITALNLGVIRKEVSLNVLGGRWVRYILTVAITGTLGYAVDVGGRTLLESLPNKLQFFLSAACSGLAMIASYLILLVLLKIVTAQDVASFPGPLRKVFTLLLRRLGGSPSPGQP</sequence>
<keyword evidence="4 6" id="KW-1133">Transmembrane helix</keyword>
<proteinExistence type="predicted"/>